<gene>
    <name evidence="7" type="ORF">QBC41DRAFT_965</name>
</gene>
<comment type="subcellular location">
    <subcellularLocation>
        <location evidence="1">Membrane</location>
        <topology evidence="1">Multi-pass membrane protein</topology>
    </subcellularLocation>
</comment>
<proteinExistence type="predicted"/>
<evidence type="ECO:0000313" key="8">
    <source>
        <dbReference type="Proteomes" id="UP001174997"/>
    </source>
</evidence>
<dbReference type="PANTHER" id="PTHR37451:SF5">
    <property type="entry name" value="MARVEL DOMAIN-CONTAINING PROTEIN"/>
    <property type="match status" value="1"/>
</dbReference>
<dbReference type="PANTHER" id="PTHR37451">
    <property type="entry name" value="MARVEL DOMAIN"/>
    <property type="match status" value="1"/>
</dbReference>
<accession>A0AA39ZNP7</accession>
<evidence type="ECO:0000259" key="6">
    <source>
        <dbReference type="Pfam" id="PF01284"/>
    </source>
</evidence>
<feature type="transmembrane region" description="Helical" evidence="5">
    <location>
        <begin position="78"/>
        <end position="102"/>
    </location>
</feature>
<dbReference type="Pfam" id="PF01284">
    <property type="entry name" value="MARVEL"/>
    <property type="match status" value="1"/>
</dbReference>
<organism evidence="7 8">
    <name type="scientific">Cercophora samala</name>
    <dbReference type="NCBI Taxonomy" id="330535"/>
    <lineage>
        <taxon>Eukaryota</taxon>
        <taxon>Fungi</taxon>
        <taxon>Dikarya</taxon>
        <taxon>Ascomycota</taxon>
        <taxon>Pezizomycotina</taxon>
        <taxon>Sordariomycetes</taxon>
        <taxon>Sordariomycetidae</taxon>
        <taxon>Sordariales</taxon>
        <taxon>Lasiosphaeriaceae</taxon>
        <taxon>Cercophora</taxon>
    </lineage>
</organism>
<dbReference type="AlphaFoldDB" id="A0AA39ZNP7"/>
<feature type="transmembrane region" description="Helical" evidence="5">
    <location>
        <begin position="45"/>
        <end position="66"/>
    </location>
</feature>
<reference evidence="7" key="1">
    <citation type="submission" date="2023-06" db="EMBL/GenBank/DDBJ databases">
        <title>Genome-scale phylogeny and comparative genomics of the fungal order Sordariales.</title>
        <authorList>
            <consortium name="Lawrence Berkeley National Laboratory"/>
            <person name="Hensen N."/>
            <person name="Bonometti L."/>
            <person name="Westerberg I."/>
            <person name="Brannstrom I.O."/>
            <person name="Guillou S."/>
            <person name="Cros-Aarteil S."/>
            <person name="Calhoun S."/>
            <person name="Haridas S."/>
            <person name="Kuo A."/>
            <person name="Mondo S."/>
            <person name="Pangilinan J."/>
            <person name="Riley R."/>
            <person name="Labutti K."/>
            <person name="Andreopoulos B."/>
            <person name="Lipzen A."/>
            <person name="Chen C."/>
            <person name="Yanf M."/>
            <person name="Daum C."/>
            <person name="Ng V."/>
            <person name="Clum A."/>
            <person name="Steindorff A."/>
            <person name="Ohm R."/>
            <person name="Martin F."/>
            <person name="Silar P."/>
            <person name="Natvig D."/>
            <person name="Lalanne C."/>
            <person name="Gautier V."/>
            <person name="Ament-Velasquez S.L."/>
            <person name="Kruys A."/>
            <person name="Hutchinson M.I."/>
            <person name="Powell A.J."/>
            <person name="Barry K."/>
            <person name="Miller A.N."/>
            <person name="Grigoriev I.V."/>
            <person name="Debuchy R."/>
            <person name="Gladieux P."/>
            <person name="Thoren M.H."/>
            <person name="Johannesson H."/>
        </authorList>
    </citation>
    <scope>NUCLEOTIDE SEQUENCE</scope>
    <source>
        <strain evidence="7">CBS 307.81</strain>
    </source>
</reference>
<keyword evidence="2 5" id="KW-0812">Transmembrane</keyword>
<sequence>MSLSKKIILPLRAIQGLFALLVLALSSYVAHWYNTTTVISSPSSINFLFFVSLYSLLSILSLELLIPRFVAPRTAASNYIALGVELSNVVFWFAGFVGLAVFLSKLLFCRGSVCQSAQADVAFAAAGWLIWTGTGVLGVREVVRKGGLMSWKKGPAAPVEVPASNKEEAV</sequence>
<evidence type="ECO:0000256" key="1">
    <source>
        <dbReference type="ARBA" id="ARBA00004141"/>
    </source>
</evidence>
<protein>
    <recommendedName>
        <fullName evidence="6">MARVEL domain-containing protein</fullName>
    </recommendedName>
</protein>
<name>A0AA39ZNP7_9PEZI</name>
<keyword evidence="4 5" id="KW-0472">Membrane</keyword>
<evidence type="ECO:0000256" key="3">
    <source>
        <dbReference type="ARBA" id="ARBA00022989"/>
    </source>
</evidence>
<dbReference type="EMBL" id="JAULSY010000001">
    <property type="protein sequence ID" value="KAK0674478.1"/>
    <property type="molecule type" value="Genomic_DNA"/>
</dbReference>
<feature type="domain" description="MARVEL" evidence="6">
    <location>
        <begin position="9"/>
        <end position="135"/>
    </location>
</feature>
<evidence type="ECO:0000256" key="5">
    <source>
        <dbReference type="SAM" id="Phobius"/>
    </source>
</evidence>
<evidence type="ECO:0000256" key="4">
    <source>
        <dbReference type="ARBA" id="ARBA00023136"/>
    </source>
</evidence>
<evidence type="ECO:0000256" key="2">
    <source>
        <dbReference type="ARBA" id="ARBA00022692"/>
    </source>
</evidence>
<dbReference type="Proteomes" id="UP001174997">
    <property type="component" value="Unassembled WGS sequence"/>
</dbReference>
<feature type="transmembrane region" description="Helical" evidence="5">
    <location>
        <begin position="122"/>
        <end position="143"/>
    </location>
</feature>
<evidence type="ECO:0000313" key="7">
    <source>
        <dbReference type="EMBL" id="KAK0674478.1"/>
    </source>
</evidence>
<feature type="transmembrane region" description="Helical" evidence="5">
    <location>
        <begin position="12"/>
        <end position="33"/>
    </location>
</feature>
<keyword evidence="8" id="KW-1185">Reference proteome</keyword>
<dbReference type="InterPro" id="IPR008253">
    <property type="entry name" value="Marvel"/>
</dbReference>
<comment type="caution">
    <text evidence="7">The sequence shown here is derived from an EMBL/GenBank/DDBJ whole genome shotgun (WGS) entry which is preliminary data.</text>
</comment>
<dbReference type="GO" id="GO:0016020">
    <property type="term" value="C:membrane"/>
    <property type="evidence" value="ECO:0007669"/>
    <property type="project" value="UniProtKB-SubCell"/>
</dbReference>
<keyword evidence="3 5" id="KW-1133">Transmembrane helix</keyword>